<dbReference type="eggNOG" id="COG2064">
    <property type="taxonomic scope" value="Bacteria"/>
</dbReference>
<keyword evidence="4 6" id="KW-1133">Transmembrane helix</keyword>
<dbReference type="AlphaFoldDB" id="K6WG34"/>
<comment type="caution">
    <text evidence="8">The sequence shown here is derived from an EMBL/GenBank/DDBJ whole genome shotgun (WGS) entry which is preliminary data.</text>
</comment>
<gene>
    <name evidence="8" type="ORF">KILIM_116_00040</name>
</gene>
<accession>K6WG34</accession>
<evidence type="ECO:0000313" key="9">
    <source>
        <dbReference type="Proteomes" id="UP000008366"/>
    </source>
</evidence>
<dbReference type="EMBL" id="BAHD01000116">
    <property type="protein sequence ID" value="GAB98240.1"/>
    <property type="molecule type" value="Genomic_DNA"/>
</dbReference>
<dbReference type="GO" id="GO:0005886">
    <property type="term" value="C:plasma membrane"/>
    <property type="evidence" value="ECO:0007669"/>
    <property type="project" value="UniProtKB-SubCell"/>
</dbReference>
<evidence type="ECO:0000256" key="2">
    <source>
        <dbReference type="ARBA" id="ARBA00022475"/>
    </source>
</evidence>
<feature type="transmembrane region" description="Helical" evidence="6">
    <location>
        <begin position="150"/>
        <end position="174"/>
    </location>
</feature>
<keyword evidence="9" id="KW-1185">Reference proteome</keyword>
<dbReference type="PANTHER" id="PTHR35007:SF3">
    <property type="entry name" value="POSSIBLE CONSERVED ALANINE RICH MEMBRANE PROTEIN"/>
    <property type="match status" value="1"/>
</dbReference>
<organism evidence="8 9">
    <name type="scientific">Kineosphaera limosa NBRC 100340</name>
    <dbReference type="NCBI Taxonomy" id="1184609"/>
    <lineage>
        <taxon>Bacteria</taxon>
        <taxon>Bacillati</taxon>
        <taxon>Actinomycetota</taxon>
        <taxon>Actinomycetes</taxon>
        <taxon>Micrococcales</taxon>
        <taxon>Dermatophilaceae</taxon>
        <taxon>Kineosphaera</taxon>
    </lineage>
</organism>
<sequence>MSAALAGLAVALAVLLLPGRRWRSALPVPPAAPPSVGAPVVQIADSIELIALAMRSGCGIVEALDLVSDQLDDITGVHLRTVCAALRWGMSEEEAWGAVPPDWAPAAQALSLAAGAGVAPGDLLRAAAADVRRREEHRIEAATERMGVKVVLPLGLTFLPAFILTAVIPLVLALTSQIFPF</sequence>
<evidence type="ECO:0000313" key="8">
    <source>
        <dbReference type="EMBL" id="GAB98240.1"/>
    </source>
</evidence>
<comment type="subcellular location">
    <subcellularLocation>
        <location evidence="1">Cell membrane</location>
        <topology evidence="1">Multi-pass membrane protein</topology>
    </subcellularLocation>
</comment>
<evidence type="ECO:0000256" key="5">
    <source>
        <dbReference type="ARBA" id="ARBA00023136"/>
    </source>
</evidence>
<keyword evidence="5 6" id="KW-0472">Membrane</keyword>
<name>K6WG34_9MICO</name>
<dbReference type="InterPro" id="IPR018076">
    <property type="entry name" value="T2SS_GspF_dom"/>
</dbReference>
<evidence type="ECO:0000256" key="6">
    <source>
        <dbReference type="SAM" id="Phobius"/>
    </source>
</evidence>
<dbReference type="RefSeq" id="WP_006594772.1">
    <property type="nucleotide sequence ID" value="NZ_BAHD01000116.1"/>
</dbReference>
<reference evidence="8 9" key="1">
    <citation type="submission" date="2012-08" db="EMBL/GenBank/DDBJ databases">
        <title>Whole genome shotgun sequence of Kineosphaera limosa NBRC 100340.</title>
        <authorList>
            <person name="Yoshida I."/>
            <person name="Isaki S."/>
            <person name="Hosoyama A."/>
            <person name="Tsuchikane K."/>
            <person name="Katsumata H."/>
            <person name="Ando Y."/>
            <person name="Ohji S."/>
            <person name="Hamada M."/>
            <person name="Tamura T."/>
            <person name="Yamazoe A."/>
            <person name="Yamazaki S."/>
            <person name="Fujita N."/>
        </authorList>
    </citation>
    <scope>NUCLEOTIDE SEQUENCE [LARGE SCALE GENOMIC DNA]</scope>
    <source>
        <strain evidence="8 9">NBRC 100340</strain>
    </source>
</reference>
<dbReference type="PANTHER" id="PTHR35007">
    <property type="entry name" value="INTEGRAL MEMBRANE PROTEIN-RELATED"/>
    <property type="match status" value="1"/>
</dbReference>
<dbReference type="STRING" id="1184609.KILIM_116_00040"/>
<evidence type="ECO:0000256" key="4">
    <source>
        <dbReference type="ARBA" id="ARBA00022989"/>
    </source>
</evidence>
<keyword evidence="3 6" id="KW-0812">Transmembrane</keyword>
<proteinExistence type="predicted"/>
<dbReference type="Pfam" id="PF00482">
    <property type="entry name" value="T2SSF"/>
    <property type="match status" value="1"/>
</dbReference>
<keyword evidence="2" id="KW-1003">Cell membrane</keyword>
<evidence type="ECO:0000256" key="3">
    <source>
        <dbReference type="ARBA" id="ARBA00022692"/>
    </source>
</evidence>
<protein>
    <recommendedName>
        <fullName evidence="7">Type II secretion system protein GspF domain-containing protein</fullName>
    </recommendedName>
</protein>
<feature type="domain" description="Type II secretion system protein GspF" evidence="7">
    <location>
        <begin position="48"/>
        <end position="164"/>
    </location>
</feature>
<evidence type="ECO:0000256" key="1">
    <source>
        <dbReference type="ARBA" id="ARBA00004651"/>
    </source>
</evidence>
<dbReference type="Proteomes" id="UP000008366">
    <property type="component" value="Unassembled WGS sequence"/>
</dbReference>
<evidence type="ECO:0000259" key="7">
    <source>
        <dbReference type="Pfam" id="PF00482"/>
    </source>
</evidence>
<dbReference type="OrthoDB" id="4868453at2"/>